<dbReference type="RefSeq" id="WP_130967965.1">
    <property type="nucleotide sequence ID" value="NZ_SIXI01000003.1"/>
</dbReference>
<keyword evidence="3" id="KW-1185">Reference proteome</keyword>
<protein>
    <submittedName>
        <fullName evidence="2">Uncharacterized protein</fullName>
    </submittedName>
</protein>
<proteinExistence type="predicted"/>
<evidence type="ECO:0000313" key="3">
    <source>
        <dbReference type="Proteomes" id="UP000292120"/>
    </source>
</evidence>
<gene>
    <name evidence="2" type="ORF">EYS42_09815</name>
</gene>
<organism evidence="2 3">
    <name type="scientific">Aquabacterium lacunae</name>
    <dbReference type="NCBI Taxonomy" id="2528630"/>
    <lineage>
        <taxon>Bacteria</taxon>
        <taxon>Pseudomonadati</taxon>
        <taxon>Pseudomonadota</taxon>
        <taxon>Betaproteobacteria</taxon>
        <taxon>Burkholderiales</taxon>
        <taxon>Aquabacterium</taxon>
    </lineage>
</organism>
<reference evidence="2 3" key="1">
    <citation type="submission" date="2019-02" db="EMBL/GenBank/DDBJ databases">
        <title>Aquabacterium sp. strain KMB7.</title>
        <authorList>
            <person name="Chen W.-M."/>
        </authorList>
    </citation>
    <scope>NUCLEOTIDE SEQUENCE [LARGE SCALE GENOMIC DNA]</scope>
    <source>
        <strain evidence="2 3">KMB7</strain>
    </source>
</reference>
<feature type="region of interest" description="Disordered" evidence="1">
    <location>
        <begin position="84"/>
        <end position="145"/>
    </location>
</feature>
<evidence type="ECO:0000313" key="2">
    <source>
        <dbReference type="EMBL" id="TBO31511.1"/>
    </source>
</evidence>
<dbReference type="OrthoDB" id="8527508at2"/>
<dbReference type="Proteomes" id="UP000292120">
    <property type="component" value="Unassembled WGS sequence"/>
</dbReference>
<dbReference type="AlphaFoldDB" id="A0A4Q9GZ68"/>
<dbReference type="EMBL" id="SIXI01000003">
    <property type="protein sequence ID" value="TBO31511.1"/>
    <property type="molecule type" value="Genomic_DNA"/>
</dbReference>
<sequence length="145" mass="15443">MHDRTIFKGLALAVALMLSGCDQLGIETPAKSQERALAEAKAIGSACRHAMRAIEDCYTLNPKADKSAVHGGWREMDEYMRENKLDGIAPVVPRPPPEPPAKPKKAAPKPSAADEGEEVVDGEEAASEAEDTGKGKGGKKAKDEH</sequence>
<feature type="compositionally biased region" description="Acidic residues" evidence="1">
    <location>
        <begin position="114"/>
        <end position="130"/>
    </location>
</feature>
<comment type="caution">
    <text evidence="2">The sequence shown here is derived from an EMBL/GenBank/DDBJ whole genome shotgun (WGS) entry which is preliminary data.</text>
</comment>
<dbReference type="PROSITE" id="PS51257">
    <property type="entry name" value="PROKAR_LIPOPROTEIN"/>
    <property type="match status" value="1"/>
</dbReference>
<evidence type="ECO:0000256" key="1">
    <source>
        <dbReference type="SAM" id="MobiDB-lite"/>
    </source>
</evidence>
<accession>A0A4Q9GZ68</accession>
<name>A0A4Q9GZ68_9BURK</name>